<accession>F8NH38</accession>
<dbReference type="Proteomes" id="UP000008064">
    <property type="component" value="Unassembled WGS sequence"/>
</dbReference>
<keyword evidence="1" id="KW-0812">Transmembrane</keyword>
<keyword evidence="1" id="KW-0472">Membrane</keyword>
<evidence type="ECO:0000256" key="1">
    <source>
        <dbReference type="SAM" id="Phobius"/>
    </source>
</evidence>
<dbReference type="EMBL" id="GL945429">
    <property type="protein sequence ID" value="EGO29895.1"/>
    <property type="molecule type" value="Genomic_DNA"/>
</dbReference>
<sequence>MVEAEQFEHRIVIRLGRILKKLISHTRNEKMVLYLHQLHLGTLTQHVGGISRVQGVPGKMEEITCLKEIRRTRGIPESQKTLAEATGFQIVVLIVLVALLYYLIK</sequence>
<name>F8NH38_SERL9</name>
<feature type="transmembrane region" description="Helical" evidence="1">
    <location>
        <begin position="81"/>
        <end position="104"/>
    </location>
</feature>
<organism>
    <name type="scientific">Serpula lacrymans var. lacrymans (strain S7.9)</name>
    <name type="common">Dry rot fungus</name>
    <dbReference type="NCBI Taxonomy" id="578457"/>
    <lineage>
        <taxon>Eukaryota</taxon>
        <taxon>Fungi</taxon>
        <taxon>Dikarya</taxon>
        <taxon>Basidiomycota</taxon>
        <taxon>Agaricomycotina</taxon>
        <taxon>Agaricomycetes</taxon>
        <taxon>Agaricomycetidae</taxon>
        <taxon>Boletales</taxon>
        <taxon>Coniophorineae</taxon>
        <taxon>Serpulaceae</taxon>
        <taxon>Serpula</taxon>
    </lineage>
</organism>
<dbReference type="KEGG" id="sla:SERLADRAFT_458245"/>
<dbReference type="AlphaFoldDB" id="F8NH38"/>
<gene>
    <name evidence="2" type="ORF">SERLADRAFT_458245</name>
</gene>
<protein>
    <submittedName>
        <fullName evidence="2">Uncharacterized protein</fullName>
    </submittedName>
</protein>
<evidence type="ECO:0000313" key="2">
    <source>
        <dbReference type="EMBL" id="EGO29895.1"/>
    </source>
</evidence>
<dbReference type="HOGENOM" id="CLU_2238254_0_0_1"/>
<dbReference type="RefSeq" id="XP_007314137.1">
    <property type="nucleotide sequence ID" value="XM_007314075.1"/>
</dbReference>
<keyword evidence="1" id="KW-1133">Transmembrane helix</keyword>
<proteinExistence type="predicted"/>
<dbReference type="GeneID" id="18817685"/>
<reference evidence="2" key="1">
    <citation type="submission" date="2011-04" db="EMBL/GenBank/DDBJ databases">
        <title>Evolution of plant cell wall degrading machinery underlies the functional diversity of forest fungi.</title>
        <authorList>
            <consortium name="US DOE Joint Genome Institute (JGI-PGF)"/>
            <person name="Eastwood D.C."/>
            <person name="Floudas D."/>
            <person name="Binder M."/>
            <person name="Majcherczyk A."/>
            <person name="Schneider P."/>
            <person name="Aerts A."/>
            <person name="Asiegbu F.O."/>
            <person name="Baker S.E."/>
            <person name="Barry K."/>
            <person name="Bendiksby M."/>
            <person name="Blumentritt M."/>
            <person name="Coutinho P.M."/>
            <person name="Cullen D."/>
            <person name="Cullen D."/>
            <person name="Gathman A."/>
            <person name="Goodell B."/>
            <person name="Henrissat B."/>
            <person name="Ihrmark K."/>
            <person name="Kauserud H."/>
            <person name="Kohler A."/>
            <person name="LaButti K."/>
            <person name="Lapidus A."/>
            <person name="Lavin J.L."/>
            <person name="Lee Y.-H."/>
            <person name="Lindquist E."/>
            <person name="Lilly W."/>
            <person name="Lucas S."/>
            <person name="Morin E."/>
            <person name="Murat C."/>
            <person name="Oguiza J.A."/>
            <person name="Park J."/>
            <person name="Pisabarro A.G."/>
            <person name="Riley R."/>
            <person name="Rosling A."/>
            <person name="Salamov A."/>
            <person name="Schmidt O."/>
            <person name="Schmutz J."/>
            <person name="Skrede I."/>
            <person name="Stenlid J."/>
            <person name="Wiebenga A."/>
            <person name="Xie X."/>
            <person name="Kues U."/>
            <person name="Hibbett D.S."/>
            <person name="Hoffmeister D."/>
            <person name="Hogberg N."/>
            <person name="Martin F."/>
            <person name="Grigoriev I.V."/>
            <person name="Watkinson S.C."/>
        </authorList>
    </citation>
    <scope>NUCLEOTIDE SEQUENCE</scope>
    <source>
        <strain evidence="2">S7.9</strain>
    </source>
</reference>